<protein>
    <submittedName>
        <fullName evidence="2">Arc-like DNA binding dprotein</fullName>
    </submittedName>
</protein>
<dbReference type="InterPro" id="IPR013321">
    <property type="entry name" value="Arc_rbn_hlx_hlx"/>
</dbReference>
<dbReference type="InterPro" id="IPR005569">
    <property type="entry name" value="Arc_DNA-bd_dom"/>
</dbReference>
<dbReference type="GO" id="GO:0003677">
    <property type="term" value="F:DNA binding"/>
    <property type="evidence" value="ECO:0007669"/>
    <property type="project" value="InterPro"/>
</dbReference>
<sequence>MSERSPQNQDKFVVRLPDGMRERLKKAAERNNRSMNAEIVMALEYWLEADLPYELAVSAGAGPEDARRMGMEDWTERSEIIEDTFKQELERSIDFLNQLRRKLKVRPTRPESDD</sequence>
<dbReference type="GO" id="GO:0006355">
    <property type="term" value="P:regulation of DNA-templated transcription"/>
    <property type="evidence" value="ECO:0007669"/>
    <property type="project" value="InterPro"/>
</dbReference>
<evidence type="ECO:0000313" key="3">
    <source>
        <dbReference type="Proteomes" id="UP000256941"/>
    </source>
</evidence>
<comment type="caution">
    <text evidence="2">The sequence shown here is derived from an EMBL/GenBank/DDBJ whole genome shotgun (WGS) entry which is preliminary data.</text>
</comment>
<accession>A0A3D9XA19</accession>
<organism evidence="2 3">
    <name type="scientific">Paracoccus versutus</name>
    <name type="common">Thiobacillus versutus</name>
    <dbReference type="NCBI Taxonomy" id="34007"/>
    <lineage>
        <taxon>Bacteria</taxon>
        <taxon>Pseudomonadati</taxon>
        <taxon>Pseudomonadota</taxon>
        <taxon>Alphaproteobacteria</taxon>
        <taxon>Rhodobacterales</taxon>
        <taxon>Paracoccaceae</taxon>
        <taxon>Paracoccus</taxon>
    </lineage>
</organism>
<dbReference type="Gene3D" id="1.10.1220.10">
    <property type="entry name" value="Met repressor-like"/>
    <property type="match status" value="1"/>
</dbReference>
<dbReference type="Pfam" id="PF03869">
    <property type="entry name" value="Arc"/>
    <property type="match status" value="1"/>
</dbReference>
<dbReference type="AlphaFoldDB" id="A0A3D9XA19"/>
<feature type="domain" description="Arc-like DNA binding" evidence="1">
    <location>
        <begin position="8"/>
        <end position="44"/>
    </location>
</feature>
<dbReference type="RefSeq" id="WP_116223019.1">
    <property type="nucleotide sequence ID" value="NZ_CP038197.1"/>
</dbReference>
<proteinExistence type="predicted"/>
<dbReference type="InterPro" id="IPR010985">
    <property type="entry name" value="Ribbon_hlx_hlx"/>
</dbReference>
<dbReference type="SUPFAM" id="SSF47598">
    <property type="entry name" value="Ribbon-helix-helix"/>
    <property type="match status" value="1"/>
</dbReference>
<gene>
    <name evidence="2" type="ORF">BDD41_4431</name>
</gene>
<evidence type="ECO:0000259" key="1">
    <source>
        <dbReference type="Pfam" id="PF03869"/>
    </source>
</evidence>
<evidence type="ECO:0000313" key="2">
    <source>
        <dbReference type="EMBL" id="REF67406.1"/>
    </source>
</evidence>
<name>A0A3D9XA19_PARVE</name>
<reference evidence="2 3" key="1">
    <citation type="submission" date="2018-08" db="EMBL/GenBank/DDBJ databases">
        <title>Genomic Encyclopedia of Archaeal and Bacterial Type Strains, Phase II (KMG-II): from individual species to whole genera.</title>
        <authorList>
            <person name="Goeker M."/>
        </authorList>
    </citation>
    <scope>NUCLEOTIDE SEQUENCE [LARGE SCALE GENOMIC DNA]</scope>
    <source>
        <strain evidence="2 3">DSM 17099</strain>
    </source>
</reference>
<dbReference type="Proteomes" id="UP000256941">
    <property type="component" value="Unassembled WGS sequence"/>
</dbReference>
<dbReference type="EMBL" id="QTUJ01000004">
    <property type="protein sequence ID" value="REF67406.1"/>
    <property type="molecule type" value="Genomic_DNA"/>
</dbReference>